<dbReference type="InterPro" id="IPR036770">
    <property type="entry name" value="Ankyrin_rpt-contain_sf"/>
</dbReference>
<sequence length="155" mass="17945">QAVKKAKTKQEKQQEIRLRLVRLLESKKSDLTSQWLAETRDEFDINYKMDHKTLLHEICSNDNSSFYLFLPVVVSMFSNEIDWTLTDANGKTPLLCAKEKQNQVVLEVLTHFGAHVSGDENKMDELDKYLSEDELQELKASMPNVSENKSKFHVL</sequence>
<protein>
    <submittedName>
        <fullName evidence="1">Uncharacterized protein</fullName>
    </submittedName>
</protein>
<proteinExistence type="predicted"/>
<feature type="non-terminal residue" evidence="1">
    <location>
        <position position="1"/>
    </location>
</feature>
<dbReference type="AlphaFoldDB" id="X6LGB2"/>
<gene>
    <name evidence="1" type="ORF">RFI_36412</name>
</gene>
<comment type="caution">
    <text evidence="1">The sequence shown here is derived from an EMBL/GenBank/DDBJ whole genome shotgun (WGS) entry which is preliminary data.</text>
</comment>
<evidence type="ECO:0000313" key="1">
    <source>
        <dbReference type="EMBL" id="ETO01028.1"/>
    </source>
</evidence>
<name>X6LGB2_RETFI</name>
<accession>X6LGB2</accession>
<dbReference type="SUPFAM" id="SSF48403">
    <property type="entry name" value="Ankyrin repeat"/>
    <property type="match status" value="1"/>
</dbReference>
<organism evidence="1 2">
    <name type="scientific">Reticulomyxa filosa</name>
    <dbReference type="NCBI Taxonomy" id="46433"/>
    <lineage>
        <taxon>Eukaryota</taxon>
        <taxon>Sar</taxon>
        <taxon>Rhizaria</taxon>
        <taxon>Retaria</taxon>
        <taxon>Foraminifera</taxon>
        <taxon>Monothalamids</taxon>
        <taxon>Reticulomyxidae</taxon>
        <taxon>Reticulomyxa</taxon>
    </lineage>
</organism>
<keyword evidence="2" id="KW-1185">Reference proteome</keyword>
<dbReference type="Proteomes" id="UP000023152">
    <property type="component" value="Unassembled WGS sequence"/>
</dbReference>
<evidence type="ECO:0000313" key="2">
    <source>
        <dbReference type="Proteomes" id="UP000023152"/>
    </source>
</evidence>
<dbReference type="Gene3D" id="1.25.40.20">
    <property type="entry name" value="Ankyrin repeat-containing domain"/>
    <property type="match status" value="1"/>
</dbReference>
<dbReference type="EMBL" id="ASPP01039430">
    <property type="protein sequence ID" value="ETO01028.1"/>
    <property type="molecule type" value="Genomic_DNA"/>
</dbReference>
<reference evidence="1 2" key="1">
    <citation type="journal article" date="2013" name="Curr. Biol.">
        <title>The Genome of the Foraminiferan Reticulomyxa filosa.</title>
        <authorList>
            <person name="Glockner G."/>
            <person name="Hulsmann N."/>
            <person name="Schleicher M."/>
            <person name="Noegel A.A."/>
            <person name="Eichinger L."/>
            <person name="Gallinger C."/>
            <person name="Pawlowski J."/>
            <person name="Sierra R."/>
            <person name="Euteneuer U."/>
            <person name="Pillet L."/>
            <person name="Moustafa A."/>
            <person name="Platzer M."/>
            <person name="Groth M."/>
            <person name="Szafranski K."/>
            <person name="Schliwa M."/>
        </authorList>
    </citation>
    <scope>NUCLEOTIDE SEQUENCE [LARGE SCALE GENOMIC DNA]</scope>
</reference>